<feature type="transmembrane region" description="Helical" evidence="1">
    <location>
        <begin position="88"/>
        <end position="111"/>
    </location>
</feature>
<dbReference type="Proteomes" id="UP000626109">
    <property type="component" value="Unassembled WGS sequence"/>
</dbReference>
<feature type="non-terminal residue" evidence="2">
    <location>
        <position position="181"/>
    </location>
</feature>
<reference evidence="2" key="1">
    <citation type="submission" date="2021-02" db="EMBL/GenBank/DDBJ databases">
        <authorList>
            <person name="Dougan E. K."/>
            <person name="Rhodes N."/>
            <person name="Thang M."/>
            <person name="Chan C."/>
        </authorList>
    </citation>
    <scope>NUCLEOTIDE SEQUENCE</scope>
</reference>
<dbReference type="EMBL" id="CAJNNW010006669">
    <property type="protein sequence ID" value="CAE8648515.1"/>
    <property type="molecule type" value="Genomic_DNA"/>
</dbReference>
<dbReference type="AlphaFoldDB" id="A0A813I8A2"/>
<protein>
    <submittedName>
        <fullName evidence="2">Uncharacterized protein</fullName>
    </submittedName>
</protein>
<keyword evidence="1" id="KW-0812">Transmembrane</keyword>
<organism evidence="2 3">
    <name type="scientific">Polarella glacialis</name>
    <name type="common">Dinoflagellate</name>
    <dbReference type="NCBI Taxonomy" id="89957"/>
    <lineage>
        <taxon>Eukaryota</taxon>
        <taxon>Sar</taxon>
        <taxon>Alveolata</taxon>
        <taxon>Dinophyceae</taxon>
        <taxon>Suessiales</taxon>
        <taxon>Suessiaceae</taxon>
        <taxon>Polarella</taxon>
    </lineage>
</organism>
<keyword evidence="1" id="KW-1133">Transmembrane helix</keyword>
<accession>A0A813I8A2</accession>
<keyword evidence="1" id="KW-0472">Membrane</keyword>
<sequence>VENSFTTPGVNDLQEELRQLSPEEIRRSPEKVVLQPVRLVLKWFEKIEPSQSSKTARSPLARLDGEGGPMDRLSDVCEHLQKSPFYRCLLLGMLASIVIFVYHWHLAGIVFTLMHNGGCRGPTIVACGGELVRTVCVMVGMVCYFISLGVVLWNVERLDAVLQVQGVLLSCFGLVETSPFC</sequence>
<comment type="caution">
    <text evidence="2">The sequence shown here is derived from an EMBL/GenBank/DDBJ whole genome shotgun (WGS) entry which is preliminary data.</text>
</comment>
<evidence type="ECO:0000256" key="1">
    <source>
        <dbReference type="SAM" id="Phobius"/>
    </source>
</evidence>
<gene>
    <name evidence="2" type="ORF">PGLA2088_LOCUS6631</name>
</gene>
<name>A0A813I8A2_POLGL</name>
<evidence type="ECO:0000313" key="3">
    <source>
        <dbReference type="Proteomes" id="UP000626109"/>
    </source>
</evidence>
<proteinExistence type="predicted"/>
<evidence type="ECO:0000313" key="2">
    <source>
        <dbReference type="EMBL" id="CAE8648515.1"/>
    </source>
</evidence>
<feature type="transmembrane region" description="Helical" evidence="1">
    <location>
        <begin position="131"/>
        <end position="153"/>
    </location>
</feature>